<dbReference type="InterPro" id="IPR011048">
    <property type="entry name" value="Haem_d1_sf"/>
</dbReference>
<dbReference type="Gene3D" id="2.130.10.10">
    <property type="entry name" value="YVTN repeat-like/Quinoprotein amine dehydrogenase"/>
    <property type="match status" value="1"/>
</dbReference>
<evidence type="ECO:0000256" key="1">
    <source>
        <dbReference type="SAM" id="SignalP"/>
    </source>
</evidence>
<sequence length="473" mass="49146">MKNASSLASRSRAIRMTMLAVAAAASMACSAAPSYTAPDDDFKGRVSPVETPVIYPGTLVKLAGSNFKPGQEVQVLYQGESVTGKPVVADSEGKFTTQTQIPKDAVPGRHPLVVSVTKPAAAAVLPLKVSPEVPLSGADQFNIQSQKLVPGLYQSAYSAKNNAVFVASAVGRPPVSRSELTKLDADTLKELKRVSPLSAPDRRAPDGSSQSGGLYAVYGVGVDDANDTVWVTNTRQNTVAVYKQSDLSLVKQFEPGVVSHARDVVVDGRTGKVFATAARSADVVVFDAKTLEKTKSIALTSSVRGPQAAPFSTMSLALDEASGQLFVVSASGDVAVIDTKTDEVKKVFAVKGASSAAGVAYDAKHQRVLVASQGSDNLVIADANTGEVLHDVPVGAGSLNVAFDPVRELAYVSNRGSGTVTVVNAEGKIVANLEAAPLINHVAIGPKGVVYAVNKGSADAEGSDHIRRIQPKN</sequence>
<protein>
    <recommendedName>
        <fullName evidence="4">40-residue YVTN family beta-propeller repeat-containing protein</fullName>
    </recommendedName>
</protein>
<dbReference type="PANTHER" id="PTHR47197:SF3">
    <property type="entry name" value="DIHYDRO-HEME D1 DEHYDROGENASE"/>
    <property type="match status" value="1"/>
</dbReference>
<dbReference type="RefSeq" id="WP_073353462.1">
    <property type="nucleotide sequence ID" value="NZ_FQUZ01000001.1"/>
</dbReference>
<keyword evidence="3" id="KW-1185">Reference proteome</keyword>
<dbReference type="AlphaFoldDB" id="A0A1M4SQ12"/>
<organism evidence="2 3">
    <name type="scientific">Lampropedia hyalina DSM 16112</name>
    <dbReference type="NCBI Taxonomy" id="1122156"/>
    <lineage>
        <taxon>Bacteria</taxon>
        <taxon>Pseudomonadati</taxon>
        <taxon>Pseudomonadota</taxon>
        <taxon>Betaproteobacteria</taxon>
        <taxon>Burkholderiales</taxon>
        <taxon>Comamonadaceae</taxon>
        <taxon>Lampropedia</taxon>
    </lineage>
</organism>
<accession>A0A1M4SQ12</accession>
<dbReference type="EMBL" id="FQUZ01000001">
    <property type="protein sequence ID" value="SHE34281.1"/>
    <property type="molecule type" value="Genomic_DNA"/>
</dbReference>
<dbReference type="OrthoDB" id="7197435at2"/>
<dbReference type="SUPFAM" id="SSF51004">
    <property type="entry name" value="C-terminal (heme d1) domain of cytochrome cd1-nitrite reductase"/>
    <property type="match status" value="1"/>
</dbReference>
<keyword evidence="1" id="KW-0732">Signal</keyword>
<dbReference type="InterPro" id="IPR051200">
    <property type="entry name" value="Host-pathogen_enzymatic-act"/>
</dbReference>
<dbReference type="Proteomes" id="UP000184327">
    <property type="component" value="Unassembled WGS sequence"/>
</dbReference>
<evidence type="ECO:0008006" key="4">
    <source>
        <dbReference type="Google" id="ProtNLM"/>
    </source>
</evidence>
<feature type="signal peptide" evidence="1">
    <location>
        <begin position="1"/>
        <end position="31"/>
    </location>
</feature>
<evidence type="ECO:0000313" key="3">
    <source>
        <dbReference type="Proteomes" id="UP000184327"/>
    </source>
</evidence>
<reference evidence="2 3" key="1">
    <citation type="submission" date="2016-11" db="EMBL/GenBank/DDBJ databases">
        <authorList>
            <person name="Jaros S."/>
            <person name="Januszkiewicz K."/>
            <person name="Wedrychowicz H."/>
        </authorList>
    </citation>
    <scope>NUCLEOTIDE SEQUENCE [LARGE SCALE GENOMIC DNA]</scope>
    <source>
        <strain evidence="2 3">DSM 16112</strain>
    </source>
</reference>
<evidence type="ECO:0000313" key="2">
    <source>
        <dbReference type="EMBL" id="SHE34281.1"/>
    </source>
</evidence>
<dbReference type="STRING" id="1122156.SAMN02745117_00174"/>
<proteinExistence type="predicted"/>
<name>A0A1M4SQ12_9BURK</name>
<gene>
    <name evidence="2" type="ORF">SAMN02745117_00174</name>
</gene>
<dbReference type="PROSITE" id="PS51257">
    <property type="entry name" value="PROKAR_LIPOPROTEIN"/>
    <property type="match status" value="1"/>
</dbReference>
<dbReference type="InterPro" id="IPR015943">
    <property type="entry name" value="WD40/YVTN_repeat-like_dom_sf"/>
</dbReference>
<feature type="chain" id="PRO_5012454419" description="40-residue YVTN family beta-propeller repeat-containing protein" evidence="1">
    <location>
        <begin position="32"/>
        <end position="473"/>
    </location>
</feature>
<dbReference type="PANTHER" id="PTHR47197">
    <property type="entry name" value="PROTEIN NIRF"/>
    <property type="match status" value="1"/>
</dbReference>